<dbReference type="InterPro" id="IPR023606">
    <property type="entry name" value="CoA-Trfase_III_dom_1_sf"/>
</dbReference>
<reference evidence="2 3" key="1">
    <citation type="submission" date="2019-07" db="EMBL/GenBank/DDBJ databases">
        <title>Qingshengfaniella alkalisoli gen. nov., sp. nov., isolated from saline soil.</title>
        <authorList>
            <person name="Xu L."/>
            <person name="Huang X.-X."/>
            <person name="Sun J.-Q."/>
        </authorList>
    </citation>
    <scope>NUCLEOTIDE SEQUENCE [LARGE SCALE GENOMIC DNA]</scope>
    <source>
        <strain evidence="2 3">DSM 27279</strain>
    </source>
</reference>
<accession>A0A556B1B6</accession>
<name>A0A556B1B6_9BURK</name>
<keyword evidence="3" id="KW-1185">Reference proteome</keyword>
<dbReference type="RefSeq" id="WP_143946264.1">
    <property type="nucleotide sequence ID" value="NZ_BAABMB010000001.1"/>
</dbReference>
<dbReference type="Gene3D" id="3.30.1540.10">
    <property type="entry name" value="formyl-coa transferase, domain 3"/>
    <property type="match status" value="1"/>
</dbReference>
<dbReference type="OrthoDB" id="5294844at2"/>
<organism evidence="2 3">
    <name type="scientific">Verticiella sediminum</name>
    <dbReference type="NCBI Taxonomy" id="1247510"/>
    <lineage>
        <taxon>Bacteria</taxon>
        <taxon>Pseudomonadati</taxon>
        <taxon>Pseudomonadota</taxon>
        <taxon>Betaproteobacteria</taxon>
        <taxon>Burkholderiales</taxon>
        <taxon>Alcaligenaceae</taxon>
        <taxon>Verticiella</taxon>
    </lineage>
</organism>
<dbReference type="InterPro" id="IPR003673">
    <property type="entry name" value="CoA-Trfase_fam_III"/>
</dbReference>
<dbReference type="SUPFAM" id="SSF89796">
    <property type="entry name" value="CoA-transferase family III (CaiB/BaiF)"/>
    <property type="match status" value="1"/>
</dbReference>
<dbReference type="Proteomes" id="UP000318405">
    <property type="component" value="Unassembled WGS sequence"/>
</dbReference>
<dbReference type="GO" id="GO:0016740">
    <property type="term" value="F:transferase activity"/>
    <property type="evidence" value="ECO:0007669"/>
    <property type="project" value="UniProtKB-KW"/>
</dbReference>
<dbReference type="PANTHER" id="PTHR48228:SF6">
    <property type="entry name" value="L-CARNITINE COA-TRANSFERASE"/>
    <property type="match status" value="1"/>
</dbReference>
<dbReference type="EMBL" id="VLTJ01000002">
    <property type="protein sequence ID" value="TSH98986.1"/>
    <property type="molecule type" value="Genomic_DNA"/>
</dbReference>
<comment type="caution">
    <text evidence="2">The sequence shown here is derived from an EMBL/GenBank/DDBJ whole genome shotgun (WGS) entry which is preliminary data.</text>
</comment>
<dbReference type="InterPro" id="IPR044855">
    <property type="entry name" value="CoA-Trfase_III_dom3_sf"/>
</dbReference>
<dbReference type="AlphaFoldDB" id="A0A556B1B6"/>
<sequence length="430" mass="46110">MKAQEINMFQSSTSAELPAGALEGLRVIELASPLGHYCGKMFAELGAEVILVEPPHGAKSRGFGPFIGGRPGATDNASHSLTFNYLNTSKRGITLDLSAPEGAATFRRLVATSDLVIEGERPGYLDSVGCGFDVLTKGRPQLVMTSITPFGQDGPYAQHEADDLAGIASGGFLYLGGYPDSQPVGACAQQGYAGASMFGAVSSMLALTRAELTGKGDHVDVSMQECMVLAMENAVQFYDLQGVVRKRSAGRQRFAGTGVYACVDGHIYMMAGGIGANRFWTLTLQWLKDESVPGLERLLGEEWTSTEYLESEEAKRTFMEVFGKWALGKSKAWLYAEGQRRHVPVAAIQTPADLVASEQLATRGYFVDVQHPATSKALRMPGAPYRLAATPWHLKGPAPTLGQDNDAILAELGLPSQTAAERPTSEYHPL</sequence>
<keyword evidence="1 2" id="KW-0808">Transferase</keyword>
<dbReference type="InterPro" id="IPR050509">
    <property type="entry name" value="CoA-transferase_III"/>
</dbReference>
<dbReference type="Pfam" id="PF02515">
    <property type="entry name" value="CoA_transf_3"/>
    <property type="match status" value="1"/>
</dbReference>
<proteinExistence type="predicted"/>
<evidence type="ECO:0000313" key="2">
    <source>
        <dbReference type="EMBL" id="TSH98986.1"/>
    </source>
</evidence>
<evidence type="ECO:0000313" key="3">
    <source>
        <dbReference type="Proteomes" id="UP000318405"/>
    </source>
</evidence>
<gene>
    <name evidence="2" type="ORF">FOZ76_01030</name>
</gene>
<dbReference type="Gene3D" id="3.40.50.10540">
    <property type="entry name" value="Crotonobetainyl-coa:carnitine coa-transferase, domain 1"/>
    <property type="match status" value="1"/>
</dbReference>
<protein>
    <submittedName>
        <fullName evidence="2">CoA transferase</fullName>
    </submittedName>
</protein>
<dbReference type="PANTHER" id="PTHR48228">
    <property type="entry name" value="SUCCINYL-COA--D-CITRAMALATE COA-TRANSFERASE"/>
    <property type="match status" value="1"/>
</dbReference>
<evidence type="ECO:0000256" key="1">
    <source>
        <dbReference type="ARBA" id="ARBA00022679"/>
    </source>
</evidence>